<evidence type="ECO:0000313" key="2">
    <source>
        <dbReference type="WBParaSite" id="nRc.2.0.1.t21015-RA"/>
    </source>
</evidence>
<dbReference type="WBParaSite" id="nRc.2.0.1.t21015-RA">
    <property type="protein sequence ID" value="nRc.2.0.1.t21015-RA"/>
    <property type="gene ID" value="nRc.2.0.1.g21015"/>
</dbReference>
<keyword evidence="1" id="KW-1185">Reference proteome</keyword>
<name>A0A915J4F4_ROMCU</name>
<dbReference type="AlphaFoldDB" id="A0A915J4F4"/>
<accession>A0A915J4F4</accession>
<sequence>MASSSDLQSSAKFSTAQDCITGETLKVPVDQGQDQGQGSQNLPLHVQGKVTKAKVNVSSTISIGLDVGLDATEMVHHRHQDVEMTSMASRSGGITEVVVKARDVQGGSGLQHFKTKALDFGDILPILKQG</sequence>
<dbReference type="Proteomes" id="UP000887565">
    <property type="component" value="Unplaced"/>
</dbReference>
<evidence type="ECO:0000313" key="1">
    <source>
        <dbReference type="Proteomes" id="UP000887565"/>
    </source>
</evidence>
<protein>
    <submittedName>
        <fullName evidence="2">Uncharacterized protein</fullName>
    </submittedName>
</protein>
<proteinExistence type="predicted"/>
<reference evidence="2" key="1">
    <citation type="submission" date="2022-11" db="UniProtKB">
        <authorList>
            <consortium name="WormBaseParasite"/>
        </authorList>
    </citation>
    <scope>IDENTIFICATION</scope>
</reference>
<organism evidence="1 2">
    <name type="scientific">Romanomermis culicivorax</name>
    <name type="common">Nematode worm</name>
    <dbReference type="NCBI Taxonomy" id="13658"/>
    <lineage>
        <taxon>Eukaryota</taxon>
        <taxon>Metazoa</taxon>
        <taxon>Ecdysozoa</taxon>
        <taxon>Nematoda</taxon>
        <taxon>Enoplea</taxon>
        <taxon>Dorylaimia</taxon>
        <taxon>Mermithida</taxon>
        <taxon>Mermithoidea</taxon>
        <taxon>Mermithidae</taxon>
        <taxon>Romanomermis</taxon>
    </lineage>
</organism>